<gene>
    <name evidence="1" type="ORF">RF55_14248</name>
</gene>
<protein>
    <submittedName>
        <fullName evidence="1">Type-1 retrotransposable element r1dm</fullName>
    </submittedName>
</protein>
<organism evidence="1 2">
    <name type="scientific">Lasius niger</name>
    <name type="common">Black garden ant</name>
    <dbReference type="NCBI Taxonomy" id="67767"/>
    <lineage>
        <taxon>Eukaryota</taxon>
        <taxon>Metazoa</taxon>
        <taxon>Ecdysozoa</taxon>
        <taxon>Arthropoda</taxon>
        <taxon>Hexapoda</taxon>
        <taxon>Insecta</taxon>
        <taxon>Pterygota</taxon>
        <taxon>Neoptera</taxon>
        <taxon>Endopterygota</taxon>
        <taxon>Hymenoptera</taxon>
        <taxon>Apocrita</taxon>
        <taxon>Aculeata</taxon>
        <taxon>Formicoidea</taxon>
        <taxon>Formicidae</taxon>
        <taxon>Formicinae</taxon>
        <taxon>Lasius</taxon>
        <taxon>Lasius</taxon>
    </lineage>
</organism>
<dbReference type="Proteomes" id="UP000036403">
    <property type="component" value="Unassembled WGS sequence"/>
</dbReference>
<comment type="caution">
    <text evidence="1">The sequence shown here is derived from an EMBL/GenBank/DDBJ whole genome shotgun (WGS) entry which is preliminary data.</text>
</comment>
<dbReference type="EMBL" id="LBMM01011665">
    <property type="protein sequence ID" value="KMQ86711.1"/>
    <property type="molecule type" value="Genomic_DNA"/>
</dbReference>
<accession>A0A0J7K924</accession>
<evidence type="ECO:0000313" key="1">
    <source>
        <dbReference type="EMBL" id="KMQ86711.1"/>
    </source>
</evidence>
<dbReference type="PaxDb" id="67767-A0A0J7K924"/>
<reference evidence="1 2" key="1">
    <citation type="submission" date="2015-04" db="EMBL/GenBank/DDBJ databases">
        <title>Lasius niger genome sequencing.</title>
        <authorList>
            <person name="Konorov E.A."/>
            <person name="Nikitin M.A."/>
            <person name="Kirill M.V."/>
            <person name="Chang P."/>
        </authorList>
    </citation>
    <scope>NUCLEOTIDE SEQUENCE [LARGE SCALE GENOMIC DNA]</scope>
    <source>
        <tissue evidence="1">Whole</tissue>
    </source>
</reference>
<proteinExistence type="predicted"/>
<name>A0A0J7K924_LASNI</name>
<sequence>MFTRKRVNPLSYSIDIDGLTINSSSSHKFLGVTLDYRLFGKEHTSYLVSKCSKLSNVLRALKGIPARSGILKNETADLLAKKRRLTQQNDIETTSFL</sequence>
<keyword evidence="2" id="KW-1185">Reference proteome</keyword>
<evidence type="ECO:0000313" key="2">
    <source>
        <dbReference type="Proteomes" id="UP000036403"/>
    </source>
</evidence>
<dbReference type="AlphaFoldDB" id="A0A0J7K924"/>